<evidence type="ECO:0000313" key="2">
    <source>
        <dbReference type="EMBL" id="KAF9700464.1"/>
    </source>
</evidence>
<reference evidence="2" key="1">
    <citation type="submission" date="2018-12" db="EMBL/GenBank/DDBJ databases">
        <authorList>
            <person name="Syme R.A."/>
            <person name="Farfan-Caceres L."/>
            <person name="Lichtenzveig J."/>
        </authorList>
    </citation>
    <scope>NUCLEOTIDE SEQUENCE</scope>
    <source>
        <strain evidence="2">Al4</strain>
    </source>
</reference>
<dbReference type="AlphaFoldDB" id="A0A8H7MKR7"/>
<name>A0A8H7MKR7_9PLEO</name>
<dbReference type="OrthoDB" id="5086500at2759"/>
<dbReference type="EMBL" id="RZGK01000003">
    <property type="protein sequence ID" value="KAF9700464.1"/>
    <property type="molecule type" value="Genomic_DNA"/>
</dbReference>
<dbReference type="Proteomes" id="UP000651452">
    <property type="component" value="Unassembled WGS sequence"/>
</dbReference>
<proteinExistence type="predicted"/>
<evidence type="ECO:0000256" key="1">
    <source>
        <dbReference type="SAM" id="SignalP"/>
    </source>
</evidence>
<feature type="signal peptide" evidence="1">
    <location>
        <begin position="1"/>
        <end position="20"/>
    </location>
</feature>
<gene>
    <name evidence="2" type="ORF">EKO04_001662</name>
</gene>
<evidence type="ECO:0000313" key="3">
    <source>
        <dbReference type="Proteomes" id="UP000651452"/>
    </source>
</evidence>
<keyword evidence="3" id="KW-1185">Reference proteome</keyword>
<feature type="chain" id="PRO_5034553498" evidence="1">
    <location>
        <begin position="21"/>
        <end position="603"/>
    </location>
</feature>
<keyword evidence="1" id="KW-0732">Signal</keyword>
<reference evidence="2" key="2">
    <citation type="submission" date="2020-09" db="EMBL/GenBank/DDBJ databases">
        <title>Reference genome assembly for Australian Ascochyta lentis isolate Al4.</title>
        <authorList>
            <person name="Lee R.C."/>
            <person name="Farfan-Caceres L.M."/>
            <person name="Debler J.W."/>
            <person name="Williams A.H."/>
            <person name="Henares B.M."/>
        </authorList>
    </citation>
    <scope>NUCLEOTIDE SEQUENCE</scope>
    <source>
        <strain evidence="2">Al4</strain>
    </source>
</reference>
<sequence length="603" mass="67981">MSRVTLLTALTLGLSAVSSAADGYANYEYGNNFYLGPTTNGQYITKATYSLTVPAPPTDYLTTKEDERWLSLWIGLQEKTNTDDVLKMNFVQPLINWGPNNEVWGCAADNKHWCAAASTYTSTGQSEQDYVPLPSNTSLDFVVEMNTSTGMIDQSVSMAGSVISKQSDSKDMKPAVFYSGTECYADGCGTLDAHSWYNITLVLNEADAGFDKAMTLKGATSSGMKTVDGGKTWTIESIVIEKQNLTVTARTSSFFFFCTKEMDKPAGFTLHTALQTLTTEIKEKEHQLSDLRKTERTAYKTYLRARTKLASREHGNLQDEAAKKWFCLLQKCASEMAQLAVSLEGEEGVLVGLKKRRAELVGWDKEGFEAELLAAMEEPQARAELAVFLVDKKIKRFQNYLASSMDYNESRSNHIRGNVINTVIFREGCPEGFERLMEDINSRELNELEFVQGTLQLGGLYVLRSRLLRDLAKETEILEVKIRKRVNGDEDDEFDMWMEGEDGIEIKNATENESDEEAKETEEMIRALDSKVLWHNEDSYMMRCLEEEAEDQSYSDQQRTLTLYTPRDDFNVIKATALQAETAMFAYKRRCITNERMDATRAS</sequence>
<accession>A0A8H7MKR7</accession>
<protein>
    <submittedName>
        <fullName evidence="2">Uncharacterized protein</fullName>
    </submittedName>
</protein>
<comment type="caution">
    <text evidence="2">The sequence shown here is derived from an EMBL/GenBank/DDBJ whole genome shotgun (WGS) entry which is preliminary data.</text>
</comment>
<organism evidence="2 3">
    <name type="scientific">Ascochyta lentis</name>
    <dbReference type="NCBI Taxonomy" id="205686"/>
    <lineage>
        <taxon>Eukaryota</taxon>
        <taxon>Fungi</taxon>
        <taxon>Dikarya</taxon>
        <taxon>Ascomycota</taxon>
        <taxon>Pezizomycotina</taxon>
        <taxon>Dothideomycetes</taxon>
        <taxon>Pleosporomycetidae</taxon>
        <taxon>Pleosporales</taxon>
        <taxon>Pleosporineae</taxon>
        <taxon>Didymellaceae</taxon>
        <taxon>Ascochyta</taxon>
    </lineage>
</organism>